<protein>
    <submittedName>
        <fullName evidence="2">Uncharacterized protein</fullName>
    </submittedName>
</protein>
<evidence type="ECO:0000313" key="2">
    <source>
        <dbReference type="EMBL" id="MBM4567663.1"/>
    </source>
</evidence>
<dbReference type="AlphaFoldDB" id="A0A9Q2P8S3"/>
<feature type="region of interest" description="Disordered" evidence="1">
    <location>
        <begin position="28"/>
        <end position="51"/>
    </location>
</feature>
<dbReference type="RefSeq" id="WP_209284069.1">
    <property type="nucleotide sequence ID" value="NZ_JAJNNF010000094.1"/>
</dbReference>
<evidence type="ECO:0000313" key="3">
    <source>
        <dbReference type="Proteomes" id="UP000808906"/>
    </source>
</evidence>
<dbReference type="Proteomes" id="UP000808906">
    <property type="component" value="Unassembled WGS sequence"/>
</dbReference>
<evidence type="ECO:0000256" key="1">
    <source>
        <dbReference type="SAM" id="MobiDB-lite"/>
    </source>
</evidence>
<proteinExistence type="predicted"/>
<reference evidence="2" key="1">
    <citation type="submission" date="2019-11" db="EMBL/GenBank/DDBJ databases">
        <title>Spread of Macrolides and rifampicin resistant Rhodococcus equi in clinical isolates in the USA.</title>
        <authorList>
            <person name="Alvarez-Narvaez S."/>
            <person name="Huber L."/>
            <person name="Cohen N.D."/>
            <person name="Slovis N."/>
            <person name="Greiter M."/>
            <person name="Giguere S."/>
            <person name="Hart K."/>
        </authorList>
    </citation>
    <scope>NUCLEOTIDE SEQUENCE</scope>
    <source>
        <strain evidence="2">Lh_17</strain>
    </source>
</reference>
<comment type="caution">
    <text evidence="2">The sequence shown here is derived from an EMBL/GenBank/DDBJ whole genome shotgun (WGS) entry which is preliminary data.</text>
</comment>
<name>A0A9Q2P8S3_RHOHA</name>
<gene>
    <name evidence="2" type="ORF">GS441_20255</name>
</gene>
<accession>A0A9Q2P8S3</accession>
<organism evidence="2 3">
    <name type="scientific">Rhodococcus hoagii</name>
    <name type="common">Corynebacterium equii</name>
    <dbReference type="NCBI Taxonomy" id="43767"/>
    <lineage>
        <taxon>Bacteria</taxon>
        <taxon>Bacillati</taxon>
        <taxon>Actinomycetota</taxon>
        <taxon>Actinomycetes</taxon>
        <taxon>Mycobacteriales</taxon>
        <taxon>Nocardiaceae</taxon>
        <taxon>Prescottella</taxon>
    </lineage>
</organism>
<dbReference type="EMBL" id="WUXR01000013">
    <property type="protein sequence ID" value="MBM4567663.1"/>
    <property type="molecule type" value="Genomic_DNA"/>
</dbReference>
<sequence length="51" mass="5713">MAKFTSPTGEVIEVHQEDGRGALIALGWTTDEPEKKPTTRRRSTKPDTDEE</sequence>